<dbReference type="Proteomes" id="UP000001555">
    <property type="component" value="Unassembled WGS sequence"/>
</dbReference>
<evidence type="ECO:0000256" key="1">
    <source>
        <dbReference type="SAM" id="MobiDB-lite"/>
    </source>
</evidence>
<name>B7PLS4_IXOSC</name>
<evidence type="ECO:0000313" key="3">
    <source>
        <dbReference type="EnsemblMetazoa" id="ISCW006251-PA"/>
    </source>
</evidence>
<feature type="region of interest" description="Disordered" evidence="1">
    <location>
        <begin position="1"/>
        <end position="131"/>
    </location>
</feature>
<feature type="compositionally biased region" description="Low complexity" evidence="1">
    <location>
        <begin position="95"/>
        <end position="105"/>
    </location>
</feature>
<dbReference type="VEuPathDB" id="VectorBase:ISCW006251"/>
<dbReference type="AlphaFoldDB" id="B7PLS4"/>
<protein>
    <submittedName>
        <fullName evidence="2 3">Uncharacterized protein</fullName>
    </submittedName>
</protein>
<sequence length="131" mass="13285">MSLPGKSSSVPAQGSRAGPREPRARTEKGPCGRHALPPGAPSRNDGVPTAGAIVGRGLIDGSATIPETKRRLRRLISRGPSEGSGRLPAPEMRARPSAGPNGPAAAGPPPEDRAIDGAKTTTRASPAARFS</sequence>
<dbReference type="HOGENOM" id="CLU_1929873_0_0_1"/>
<organism>
    <name type="scientific">Ixodes scapularis</name>
    <name type="common">Black-legged tick</name>
    <name type="synonym">Deer tick</name>
    <dbReference type="NCBI Taxonomy" id="6945"/>
    <lineage>
        <taxon>Eukaryota</taxon>
        <taxon>Metazoa</taxon>
        <taxon>Ecdysozoa</taxon>
        <taxon>Arthropoda</taxon>
        <taxon>Chelicerata</taxon>
        <taxon>Arachnida</taxon>
        <taxon>Acari</taxon>
        <taxon>Parasitiformes</taxon>
        <taxon>Ixodida</taxon>
        <taxon>Ixodoidea</taxon>
        <taxon>Ixodidae</taxon>
        <taxon>Ixodinae</taxon>
        <taxon>Ixodes</taxon>
    </lineage>
</organism>
<evidence type="ECO:0000313" key="4">
    <source>
        <dbReference type="Proteomes" id="UP000001555"/>
    </source>
</evidence>
<evidence type="ECO:0000313" key="2">
    <source>
        <dbReference type="EMBL" id="EEC07546.1"/>
    </source>
</evidence>
<dbReference type="EMBL" id="ABJB010323830">
    <property type="status" value="NOT_ANNOTATED_CDS"/>
    <property type="molecule type" value="Genomic_DNA"/>
</dbReference>
<feature type="compositionally biased region" description="Basic and acidic residues" evidence="1">
    <location>
        <begin position="18"/>
        <end position="30"/>
    </location>
</feature>
<dbReference type="EnsemblMetazoa" id="ISCW006251-RA">
    <property type="protein sequence ID" value="ISCW006251-PA"/>
    <property type="gene ID" value="ISCW006251"/>
</dbReference>
<accession>B7PLS4</accession>
<reference evidence="2 4" key="1">
    <citation type="submission" date="2008-03" db="EMBL/GenBank/DDBJ databases">
        <title>Annotation of Ixodes scapularis.</title>
        <authorList>
            <consortium name="Ixodes scapularis Genome Project Consortium"/>
            <person name="Caler E."/>
            <person name="Hannick L.I."/>
            <person name="Bidwell S."/>
            <person name="Joardar V."/>
            <person name="Thiagarajan M."/>
            <person name="Amedeo P."/>
            <person name="Galinsky K.J."/>
            <person name="Schobel S."/>
            <person name="Inman J."/>
            <person name="Hostetler J."/>
            <person name="Miller J."/>
            <person name="Hammond M."/>
            <person name="Megy K."/>
            <person name="Lawson D."/>
            <person name="Kodira C."/>
            <person name="Sutton G."/>
            <person name="Meyer J."/>
            <person name="Hill C.A."/>
            <person name="Birren B."/>
            <person name="Nene V."/>
            <person name="Collins F."/>
            <person name="Alarcon-Chaidez F."/>
            <person name="Wikel S."/>
            <person name="Strausberg R."/>
        </authorList>
    </citation>
    <scope>NUCLEOTIDE SEQUENCE [LARGE SCALE GENOMIC DNA]</scope>
    <source>
        <strain evidence="4">Wikel</strain>
        <strain evidence="2">Wikel colony</strain>
    </source>
</reference>
<dbReference type="VEuPathDB" id="VectorBase:ISCI006251"/>
<dbReference type="InParanoid" id="B7PLS4"/>
<proteinExistence type="predicted"/>
<keyword evidence="4" id="KW-1185">Reference proteome</keyword>
<gene>
    <name evidence="2" type="ORF">IscW_ISCW006251</name>
</gene>
<feature type="compositionally biased region" description="Polar residues" evidence="1">
    <location>
        <begin position="1"/>
        <end position="12"/>
    </location>
</feature>
<dbReference type="PaxDb" id="6945-B7PLS4"/>
<dbReference type="EMBL" id="DS742663">
    <property type="protein sequence ID" value="EEC07546.1"/>
    <property type="molecule type" value="Genomic_DNA"/>
</dbReference>
<reference evidence="3" key="2">
    <citation type="submission" date="2020-05" db="UniProtKB">
        <authorList>
            <consortium name="EnsemblMetazoa"/>
        </authorList>
    </citation>
    <scope>IDENTIFICATION</scope>
    <source>
        <strain evidence="3">wikel</strain>
    </source>
</reference>